<keyword evidence="3" id="KW-1185">Reference proteome</keyword>
<dbReference type="PROSITE" id="PS51186">
    <property type="entry name" value="GNAT"/>
    <property type="match status" value="1"/>
</dbReference>
<keyword evidence="2" id="KW-0808">Transferase</keyword>
<dbReference type="OrthoDB" id="7942268at2"/>
<dbReference type="RefSeq" id="WP_091671288.1">
    <property type="nucleotide sequence ID" value="NZ_FOKG01000003.1"/>
</dbReference>
<dbReference type="Pfam" id="PF00583">
    <property type="entry name" value="Acetyltransf_1"/>
    <property type="match status" value="1"/>
</dbReference>
<gene>
    <name evidence="2" type="ORF">SAMN05216266_103169</name>
</gene>
<dbReference type="STRING" id="490629.SAMN05216266_103169"/>
<evidence type="ECO:0000313" key="3">
    <source>
        <dbReference type="Proteomes" id="UP000243799"/>
    </source>
</evidence>
<name>A0A1I0XFS1_9PSEU</name>
<dbReference type="InterPro" id="IPR016181">
    <property type="entry name" value="Acyl_CoA_acyltransferase"/>
</dbReference>
<dbReference type="Gene3D" id="3.40.630.30">
    <property type="match status" value="1"/>
</dbReference>
<reference evidence="3" key="1">
    <citation type="submission" date="2016-10" db="EMBL/GenBank/DDBJ databases">
        <authorList>
            <person name="Varghese N."/>
            <person name="Submissions S."/>
        </authorList>
    </citation>
    <scope>NUCLEOTIDE SEQUENCE [LARGE SCALE GENOMIC DNA]</scope>
    <source>
        <strain evidence="3">CGMCC 4.3568</strain>
    </source>
</reference>
<dbReference type="InterPro" id="IPR000182">
    <property type="entry name" value="GNAT_dom"/>
</dbReference>
<dbReference type="GO" id="GO:0016747">
    <property type="term" value="F:acyltransferase activity, transferring groups other than amino-acyl groups"/>
    <property type="evidence" value="ECO:0007669"/>
    <property type="project" value="InterPro"/>
</dbReference>
<dbReference type="EMBL" id="FOKG01000003">
    <property type="protein sequence ID" value="SFA99764.1"/>
    <property type="molecule type" value="Genomic_DNA"/>
</dbReference>
<evidence type="ECO:0000259" key="1">
    <source>
        <dbReference type="PROSITE" id="PS51186"/>
    </source>
</evidence>
<evidence type="ECO:0000313" key="2">
    <source>
        <dbReference type="EMBL" id="SFA99764.1"/>
    </source>
</evidence>
<accession>A0A1I0XFS1</accession>
<protein>
    <submittedName>
        <fullName evidence="2">Acetyltransferase (GNAT) family protein</fullName>
    </submittedName>
</protein>
<proteinExistence type="predicted"/>
<dbReference type="AlphaFoldDB" id="A0A1I0XFS1"/>
<organism evidence="2 3">
    <name type="scientific">Amycolatopsis marina</name>
    <dbReference type="NCBI Taxonomy" id="490629"/>
    <lineage>
        <taxon>Bacteria</taxon>
        <taxon>Bacillati</taxon>
        <taxon>Actinomycetota</taxon>
        <taxon>Actinomycetes</taxon>
        <taxon>Pseudonocardiales</taxon>
        <taxon>Pseudonocardiaceae</taxon>
        <taxon>Amycolatopsis</taxon>
    </lineage>
</organism>
<dbReference type="Proteomes" id="UP000243799">
    <property type="component" value="Unassembled WGS sequence"/>
</dbReference>
<feature type="domain" description="N-acetyltransferase" evidence="1">
    <location>
        <begin position="171"/>
        <end position="304"/>
    </location>
</feature>
<sequence>MTDLVVRPLNAGEQHLFHALPEAAQVGFPFPGKSFDALLAKGEYRPEWTWIALRGERIVARAAWWAGPDDAEPITLHCLDFGDDIEAAVALLRGASIRAEYCLALPPGWQRDTERAAATRARIAVAEQAGMRRLVDRLRYTWTPDRPLEPRPGRLEFRPEPDDDVIFDVLRRIHAGTLDAHAQADIRRGGLDAAAASDLEFLRWMPSPREWWLLAHTPGGELVGLTVPGRNYTGPVVGIIGVVPEQRGHGYGYDLLVECTHRLVEAGEAPILAETDATNTPMAAAFARAGYPVTQERTYLHFPA</sequence>
<dbReference type="SUPFAM" id="SSF55729">
    <property type="entry name" value="Acyl-CoA N-acyltransferases (Nat)"/>
    <property type="match status" value="1"/>
</dbReference>